<evidence type="ECO:0000256" key="1">
    <source>
        <dbReference type="SAM" id="MobiDB-lite"/>
    </source>
</evidence>
<dbReference type="AlphaFoldDB" id="A0A165F896"/>
<sequence length="373" mass="40364">MTSRFVPSLEALFKATTSGLEARLKDANSGLSWSFNVPRNMATSFVALLSKAVPGVNWPSSEDLQVRLSDDDTPTVRASDSASQSYSYNSSPVDSDFFICRTAPGPWLIGQDSVELALERFRSERARGRQSAPRSSSALSSFSQYRTRSASPQRLVVRRHTDYGPRITRGELSRTIRTFEQHLLERGVRVERVGSEDSVDSSSDSDSEASSSYSDDNDDDMMTVTPAAAATSEDYDSISETEIDEESVHTVTANGLSAEVEDLTLDADADVDVDALPDLADDLDTGHNNPSAASAGLDTPGGIVTWTQQVPVATGSMLLDLEAHRDPTMVMVHEVLYDAKVSKSEDTASFVKSKLAALPGWTETLLDIDAAAY</sequence>
<keyword evidence="3" id="KW-1185">Reference proteome</keyword>
<proteinExistence type="predicted"/>
<gene>
    <name evidence="2" type="ORF">EXIGLDRAFT_772599</name>
</gene>
<feature type="region of interest" description="Disordered" evidence="1">
    <location>
        <begin position="67"/>
        <end position="90"/>
    </location>
</feature>
<dbReference type="EMBL" id="KV426097">
    <property type="protein sequence ID" value="KZV88557.1"/>
    <property type="molecule type" value="Genomic_DNA"/>
</dbReference>
<evidence type="ECO:0000313" key="2">
    <source>
        <dbReference type="EMBL" id="KZV88557.1"/>
    </source>
</evidence>
<organism evidence="2 3">
    <name type="scientific">Exidia glandulosa HHB12029</name>
    <dbReference type="NCBI Taxonomy" id="1314781"/>
    <lineage>
        <taxon>Eukaryota</taxon>
        <taxon>Fungi</taxon>
        <taxon>Dikarya</taxon>
        <taxon>Basidiomycota</taxon>
        <taxon>Agaricomycotina</taxon>
        <taxon>Agaricomycetes</taxon>
        <taxon>Auriculariales</taxon>
        <taxon>Exidiaceae</taxon>
        <taxon>Exidia</taxon>
    </lineage>
</organism>
<dbReference type="InParanoid" id="A0A165F896"/>
<feature type="compositionally biased region" description="Acidic residues" evidence="1">
    <location>
        <begin position="197"/>
        <end position="207"/>
    </location>
</feature>
<feature type="region of interest" description="Disordered" evidence="1">
    <location>
        <begin position="125"/>
        <end position="162"/>
    </location>
</feature>
<protein>
    <submittedName>
        <fullName evidence="2">Uncharacterized protein</fullName>
    </submittedName>
</protein>
<accession>A0A165F896</accession>
<feature type="compositionally biased region" description="Low complexity" evidence="1">
    <location>
        <begin position="79"/>
        <end position="90"/>
    </location>
</feature>
<reference evidence="2 3" key="1">
    <citation type="journal article" date="2016" name="Mol. Biol. Evol.">
        <title>Comparative Genomics of Early-Diverging Mushroom-Forming Fungi Provides Insights into the Origins of Lignocellulose Decay Capabilities.</title>
        <authorList>
            <person name="Nagy L.G."/>
            <person name="Riley R."/>
            <person name="Tritt A."/>
            <person name="Adam C."/>
            <person name="Daum C."/>
            <person name="Floudas D."/>
            <person name="Sun H."/>
            <person name="Yadav J.S."/>
            <person name="Pangilinan J."/>
            <person name="Larsson K.H."/>
            <person name="Matsuura K."/>
            <person name="Barry K."/>
            <person name="Labutti K."/>
            <person name="Kuo R."/>
            <person name="Ohm R.A."/>
            <person name="Bhattacharya S.S."/>
            <person name="Shirouzu T."/>
            <person name="Yoshinaga Y."/>
            <person name="Martin F.M."/>
            <person name="Grigoriev I.V."/>
            <person name="Hibbett D.S."/>
        </authorList>
    </citation>
    <scope>NUCLEOTIDE SEQUENCE [LARGE SCALE GENOMIC DNA]</scope>
    <source>
        <strain evidence="2 3">HHB12029</strain>
    </source>
</reference>
<name>A0A165F896_EXIGL</name>
<feature type="compositionally biased region" description="Low complexity" evidence="1">
    <location>
        <begin position="129"/>
        <end position="144"/>
    </location>
</feature>
<evidence type="ECO:0000313" key="3">
    <source>
        <dbReference type="Proteomes" id="UP000077266"/>
    </source>
</evidence>
<feature type="region of interest" description="Disordered" evidence="1">
    <location>
        <begin position="190"/>
        <end position="249"/>
    </location>
</feature>
<dbReference type="Proteomes" id="UP000077266">
    <property type="component" value="Unassembled WGS sequence"/>
</dbReference>
<feature type="compositionally biased region" description="Acidic residues" evidence="1">
    <location>
        <begin position="233"/>
        <end position="245"/>
    </location>
</feature>